<reference evidence="1 2" key="1">
    <citation type="submission" date="2018-08" db="EMBL/GenBank/DDBJ databases">
        <title>Genomic Encyclopedia of Archaeal and Bacterial Type Strains, Phase II (KMG-II): from individual species to whole genera.</title>
        <authorList>
            <person name="Goeker M."/>
        </authorList>
    </citation>
    <scope>NUCLEOTIDE SEQUENCE [LARGE SCALE GENOMIC DNA]</scope>
    <source>
        <strain evidence="1 2">DSM 2261</strain>
    </source>
</reference>
<sequence>MREAANGHLARAEQILGGERGEAYFLGKLGSAFTSSICAVCRLECAAMKSIHW</sequence>
<evidence type="ECO:0000313" key="2">
    <source>
        <dbReference type="Proteomes" id="UP000256345"/>
    </source>
</evidence>
<proteinExistence type="predicted"/>
<name>A0ABX9JMZ3_9BACT</name>
<protein>
    <submittedName>
        <fullName evidence="1">Uncharacterized protein</fullName>
    </submittedName>
</protein>
<accession>A0ABX9JMZ3</accession>
<gene>
    <name evidence="1" type="ORF">ATI61_11835</name>
</gene>
<evidence type="ECO:0000313" key="1">
    <source>
        <dbReference type="EMBL" id="REG22830.1"/>
    </source>
</evidence>
<dbReference type="EMBL" id="QUMU01000018">
    <property type="protein sequence ID" value="REG22830.1"/>
    <property type="molecule type" value="Genomic_DNA"/>
</dbReference>
<organism evidence="1 2">
    <name type="scientific">Archangium gephyra</name>
    <dbReference type="NCBI Taxonomy" id="48"/>
    <lineage>
        <taxon>Bacteria</taxon>
        <taxon>Pseudomonadati</taxon>
        <taxon>Myxococcota</taxon>
        <taxon>Myxococcia</taxon>
        <taxon>Myxococcales</taxon>
        <taxon>Cystobacterineae</taxon>
        <taxon>Archangiaceae</taxon>
        <taxon>Archangium</taxon>
    </lineage>
</organism>
<dbReference type="Proteomes" id="UP000256345">
    <property type="component" value="Unassembled WGS sequence"/>
</dbReference>
<keyword evidence="2" id="KW-1185">Reference proteome</keyword>
<comment type="caution">
    <text evidence="1">The sequence shown here is derived from an EMBL/GenBank/DDBJ whole genome shotgun (WGS) entry which is preliminary data.</text>
</comment>